<gene>
    <name evidence="1" type="ORF">C7431_1011</name>
</gene>
<sequence>MTCLSVAKTIYINNVDDKYFKYEIIQDEAGEIVFAVAFIEAIIEHDGLSLPMWTKLENITVDHLVPPKDGGFQTEVRDHPYPGKSMGTVIDVCKEHRKRYKN</sequence>
<dbReference type="OrthoDB" id="6468758at2"/>
<comment type="caution">
    <text evidence="1">The sequence shown here is derived from an EMBL/GenBank/DDBJ whole genome shotgun (WGS) entry which is preliminary data.</text>
</comment>
<protein>
    <submittedName>
        <fullName evidence="1">Uncharacterized protein</fullName>
    </submittedName>
</protein>
<name>A0A2V2BPL3_9GAMM</name>
<accession>A0A2V2BPL3</accession>
<dbReference type="EMBL" id="QGHF01000001">
    <property type="protein sequence ID" value="PWL00196.1"/>
    <property type="molecule type" value="Genomic_DNA"/>
</dbReference>
<dbReference type="RefSeq" id="WP_109716056.1">
    <property type="nucleotide sequence ID" value="NZ_CP126314.1"/>
</dbReference>
<dbReference type="STRING" id="574096.HA38_14055"/>
<dbReference type="Proteomes" id="UP000245981">
    <property type="component" value="Unassembled WGS sequence"/>
</dbReference>
<evidence type="ECO:0000313" key="2">
    <source>
        <dbReference type="Proteomes" id="UP000245981"/>
    </source>
</evidence>
<dbReference type="AlphaFoldDB" id="A0A2V2BPL3"/>
<organism evidence="1 2">
    <name type="scientific">Pantoea allii</name>
    <dbReference type="NCBI Taxonomy" id="574096"/>
    <lineage>
        <taxon>Bacteria</taxon>
        <taxon>Pseudomonadati</taxon>
        <taxon>Pseudomonadota</taxon>
        <taxon>Gammaproteobacteria</taxon>
        <taxon>Enterobacterales</taxon>
        <taxon>Erwiniaceae</taxon>
        <taxon>Pantoea</taxon>
    </lineage>
</organism>
<proteinExistence type="predicted"/>
<evidence type="ECO:0000313" key="1">
    <source>
        <dbReference type="EMBL" id="PWL00196.1"/>
    </source>
</evidence>
<reference evidence="1 2" key="1">
    <citation type="submission" date="2018-05" db="EMBL/GenBank/DDBJ databases">
        <title>Genomic Encyclopedia of Type Strains, Phase IV (KMG-V): Genome sequencing to study the core and pangenomes of soil and plant-associated prokaryotes.</title>
        <authorList>
            <person name="Whitman W."/>
        </authorList>
    </citation>
    <scope>NUCLEOTIDE SEQUENCE [LARGE SCALE GENOMIC DNA]</scope>
    <source>
        <strain evidence="1 2">PNA 200-10</strain>
    </source>
</reference>